<dbReference type="EMBL" id="PUEC01000033">
    <property type="protein sequence ID" value="PWB00704.1"/>
    <property type="molecule type" value="Genomic_DNA"/>
</dbReference>
<gene>
    <name evidence="2" type="ORF">C5O23_11975</name>
</gene>
<feature type="signal peptide" evidence="1">
    <location>
        <begin position="1"/>
        <end position="40"/>
    </location>
</feature>
<reference evidence="3" key="1">
    <citation type="submission" date="2018-02" db="EMBL/GenBank/DDBJ databases">
        <authorList>
            <person name="Clavel T."/>
            <person name="Strowig T."/>
        </authorList>
    </citation>
    <scope>NUCLEOTIDE SEQUENCE [LARGE SCALE GENOMIC DNA]</scope>
    <source>
        <strain evidence="3">DSM 103720</strain>
    </source>
</reference>
<evidence type="ECO:0000313" key="3">
    <source>
        <dbReference type="Proteomes" id="UP000244905"/>
    </source>
</evidence>
<feature type="chain" id="PRO_5016081053" description="Porin" evidence="1">
    <location>
        <begin position="41"/>
        <end position="454"/>
    </location>
</feature>
<accession>A0A2V1IIC7</accession>
<dbReference type="Proteomes" id="UP000244905">
    <property type="component" value="Unassembled WGS sequence"/>
</dbReference>
<keyword evidence="1" id="KW-0732">Signal</keyword>
<dbReference type="SUPFAM" id="SSF56935">
    <property type="entry name" value="Porins"/>
    <property type="match status" value="1"/>
</dbReference>
<comment type="caution">
    <text evidence="2">The sequence shown here is derived from an EMBL/GenBank/DDBJ whole genome shotgun (WGS) entry which is preliminary data.</text>
</comment>
<dbReference type="AlphaFoldDB" id="A0A2V1IIC7"/>
<proteinExistence type="predicted"/>
<protein>
    <recommendedName>
        <fullName evidence="4">Porin</fullName>
    </recommendedName>
</protein>
<name>A0A2V1IIC7_9BACT</name>
<evidence type="ECO:0008006" key="4">
    <source>
        <dbReference type="Google" id="ProtNLM"/>
    </source>
</evidence>
<organism evidence="2 3">
    <name type="scientific">Duncaniella muris</name>
    <dbReference type="NCBI Taxonomy" id="2094150"/>
    <lineage>
        <taxon>Bacteria</taxon>
        <taxon>Pseudomonadati</taxon>
        <taxon>Bacteroidota</taxon>
        <taxon>Bacteroidia</taxon>
        <taxon>Bacteroidales</taxon>
        <taxon>Muribaculaceae</taxon>
        <taxon>Duncaniella</taxon>
    </lineage>
</organism>
<evidence type="ECO:0000313" key="2">
    <source>
        <dbReference type="EMBL" id="PWB00704.1"/>
    </source>
</evidence>
<keyword evidence="3" id="KW-1185">Reference proteome</keyword>
<evidence type="ECO:0000256" key="1">
    <source>
        <dbReference type="SAM" id="SignalP"/>
    </source>
</evidence>
<sequence length="454" mass="50698">MNFAIMMNVIKSKNPFQLMNFITRTAAIMLSAACALGAMATAPADEQHEALVKDHKPIFFGEGETPQSDSIRNLVENFYYDQFRSFQDPQAPYFLFMSRDSQLAMGIGGMVRMRGYFDWGGTTGTPGFSPYFIPTQRDELNRQRIGSSPAGTALFFRVIGRNKRLGDYQLYIEANFNGYQTRDFHLKKAYATINDWTIGYASSTFGDGAAVPPTIDASGPTMKMDGTNVLVRYMHHFRKSGIYVAASVETPDMTVQEDGTSTAARSQFMPNIAAMVQYEWLTGQHIRLSAITRFLPYRDMINSRNHQKVGWGLQFSTVFRPGDPLTVYATVNGGRSYSNFGGDFLLGKYDLVANPEKPGQLNTVPGWGYFAGLQYNFTPQVFMSATFGQGRYLPHHGTAAGSDYKYGLYGAVNLFWYLTPRISFGAEANFGERMNFDGTHGWGHRVGALAQFSF</sequence>